<organism evidence="1 2">
    <name type="scientific">Capnocytophaga canimorsus</name>
    <dbReference type="NCBI Taxonomy" id="28188"/>
    <lineage>
        <taxon>Bacteria</taxon>
        <taxon>Pseudomonadati</taxon>
        <taxon>Bacteroidota</taxon>
        <taxon>Flavobacteriia</taxon>
        <taxon>Flavobacteriales</taxon>
        <taxon>Flavobacteriaceae</taxon>
        <taxon>Capnocytophaga</taxon>
    </lineage>
</organism>
<evidence type="ECO:0000313" key="2">
    <source>
        <dbReference type="Proteomes" id="UP000039370"/>
    </source>
</evidence>
<sequence length="30" mass="3507">MNDDFLVEVNRKNKTIVVQTPEGLIDLYLE</sequence>
<gene>
    <name evidence="1" type="ORF">CCAN11_780001</name>
</gene>
<dbReference type="AlphaFoldDB" id="A0A0B7ITQ3"/>
<reference evidence="2" key="1">
    <citation type="submission" date="2015-01" db="EMBL/GenBank/DDBJ databases">
        <authorList>
            <person name="MANFREDI Pablo"/>
        </authorList>
    </citation>
    <scope>NUCLEOTIDE SEQUENCE [LARGE SCALE GENOMIC DNA]</scope>
    <source>
        <strain evidence="2">Cc11</strain>
    </source>
</reference>
<evidence type="ECO:0000313" key="1">
    <source>
        <dbReference type="EMBL" id="CEN53328.1"/>
    </source>
</evidence>
<dbReference type="Proteomes" id="UP000039370">
    <property type="component" value="Unassembled WGS sequence"/>
</dbReference>
<proteinExistence type="predicted"/>
<protein>
    <submittedName>
        <fullName evidence="1">Uncharacterized protein</fullName>
    </submittedName>
</protein>
<name>A0A0B7ITQ3_9FLAO</name>
<dbReference type="EMBL" id="CDOK01000226">
    <property type="protein sequence ID" value="CEN53328.1"/>
    <property type="molecule type" value="Genomic_DNA"/>
</dbReference>
<accession>A0A0B7ITQ3</accession>